<dbReference type="CDD" id="cd06558">
    <property type="entry name" value="crotonase-like"/>
    <property type="match status" value="1"/>
</dbReference>
<dbReference type="GO" id="GO:0016853">
    <property type="term" value="F:isomerase activity"/>
    <property type="evidence" value="ECO:0007669"/>
    <property type="project" value="UniProtKB-KW"/>
</dbReference>
<dbReference type="SUPFAM" id="SSF52096">
    <property type="entry name" value="ClpP/crotonase"/>
    <property type="match status" value="1"/>
</dbReference>
<dbReference type="InterPro" id="IPR014748">
    <property type="entry name" value="Enoyl-CoA_hydra_C"/>
</dbReference>
<reference evidence="2 3" key="1">
    <citation type="journal article" date="2020" name="G3 (Bethesda)">
        <title>CeMbio - The Caenorhabditis elegans Microbiome Resource.</title>
        <authorList>
            <person name="Dirksen P."/>
            <person name="Assie A."/>
            <person name="Zimmermann J."/>
            <person name="Zhang F."/>
            <person name="Tietje A.M."/>
            <person name="Marsh S.A."/>
            <person name="Felix M.A."/>
            <person name="Shapira M."/>
            <person name="Kaleta C."/>
            <person name="Schulenburg H."/>
            <person name="Samuel B."/>
        </authorList>
    </citation>
    <scope>NUCLEOTIDE SEQUENCE [LARGE SCALE GENOMIC DNA]</scope>
    <source>
        <strain evidence="2 3">BIGb0172</strain>
    </source>
</reference>
<dbReference type="Proteomes" id="UP000515240">
    <property type="component" value="Chromosome"/>
</dbReference>
<dbReference type="PANTHER" id="PTHR43459">
    <property type="entry name" value="ENOYL-COA HYDRATASE"/>
    <property type="match status" value="1"/>
</dbReference>
<dbReference type="Pfam" id="PF00378">
    <property type="entry name" value="ECH_1"/>
    <property type="match status" value="1"/>
</dbReference>
<dbReference type="RefSeq" id="WP_182322356.1">
    <property type="nucleotide sequence ID" value="NZ_CP058554.1"/>
</dbReference>
<sequence length="262" mass="28650">MTALTLSMHGTTAVLTMNRPQARNALDEHMREDFSRLIPQVRDDRAIKAVVLTGAGGHFCAGGDIKSMQAAVAGKQDVFDSRNRMLGLHRWFDELLDMEKPVITAVQGSAFGAGLSLALAGDFVLAAPSAKFCCVFAKIGFVPDLAGMYLLPRLVGLQAAKELAFTARVVAAPEAQQMGMVYKIGSEDVLTDALAFAERFASAPTEAMGYTKRVMNRAFETQRDEIYQQEALAQTLCRESAFHQEAIARFVGKQPPLFQWQD</sequence>
<comment type="similarity">
    <text evidence="1">Belongs to the enoyl-CoA hydratase/isomerase family.</text>
</comment>
<dbReference type="PANTHER" id="PTHR43459:SF1">
    <property type="entry name" value="EG:BACN32G11.4 PROTEIN"/>
    <property type="match status" value="1"/>
</dbReference>
<protein>
    <submittedName>
        <fullName evidence="2">Enoyl-CoA hydratase/isomerase family protein</fullName>
    </submittedName>
</protein>
<dbReference type="EMBL" id="CP058554">
    <property type="protein sequence ID" value="QMV73550.1"/>
    <property type="molecule type" value="Genomic_DNA"/>
</dbReference>
<proteinExistence type="inferred from homology"/>
<organism evidence="2 3">
    <name type="scientific">Comamonas piscis</name>
    <dbReference type="NCBI Taxonomy" id="1562974"/>
    <lineage>
        <taxon>Bacteria</taxon>
        <taxon>Pseudomonadati</taxon>
        <taxon>Pseudomonadota</taxon>
        <taxon>Betaproteobacteria</taxon>
        <taxon>Burkholderiales</taxon>
        <taxon>Comamonadaceae</taxon>
        <taxon>Comamonas</taxon>
    </lineage>
</organism>
<dbReference type="Gene3D" id="1.10.12.10">
    <property type="entry name" value="Lyase 2-enoyl-coa Hydratase, Chain A, domain 2"/>
    <property type="match status" value="1"/>
</dbReference>
<keyword evidence="3" id="KW-1185">Reference proteome</keyword>
<evidence type="ECO:0000256" key="1">
    <source>
        <dbReference type="ARBA" id="ARBA00005254"/>
    </source>
</evidence>
<dbReference type="KEGG" id="cpis:HS961_12335"/>
<dbReference type="InterPro" id="IPR029045">
    <property type="entry name" value="ClpP/crotonase-like_dom_sf"/>
</dbReference>
<dbReference type="Gene3D" id="3.90.226.10">
    <property type="entry name" value="2-enoyl-CoA Hydratase, Chain A, domain 1"/>
    <property type="match status" value="1"/>
</dbReference>
<dbReference type="InterPro" id="IPR001753">
    <property type="entry name" value="Enoyl-CoA_hydra/iso"/>
</dbReference>
<dbReference type="AlphaFoldDB" id="A0A7G5EHS5"/>
<accession>A0A7G5EHS5</accession>
<evidence type="ECO:0000313" key="3">
    <source>
        <dbReference type="Proteomes" id="UP000515240"/>
    </source>
</evidence>
<evidence type="ECO:0000313" key="2">
    <source>
        <dbReference type="EMBL" id="QMV73550.1"/>
    </source>
</evidence>
<keyword evidence="2" id="KW-0413">Isomerase</keyword>
<name>A0A7G5EHS5_9BURK</name>
<gene>
    <name evidence="2" type="ORF">HS961_12335</name>
</gene>